<dbReference type="Proteomes" id="UP000886043">
    <property type="component" value="Unassembled WGS sequence"/>
</dbReference>
<dbReference type="AlphaFoldDB" id="A0A7C3GEG6"/>
<reference evidence="2" key="1">
    <citation type="journal article" date="2020" name="mSystems">
        <title>Genome- and Community-Level Interaction Insights into Carbon Utilization and Element Cycling Functions of Hydrothermarchaeota in Hydrothermal Sediment.</title>
        <authorList>
            <person name="Zhou Z."/>
            <person name="Liu Y."/>
            <person name="Xu W."/>
            <person name="Pan J."/>
            <person name="Luo Z.H."/>
            <person name="Li M."/>
        </authorList>
    </citation>
    <scope>NUCLEOTIDE SEQUENCE [LARGE SCALE GENOMIC DNA]</scope>
    <source>
        <strain evidence="2">HyVt-483</strain>
    </source>
</reference>
<dbReference type="Gene3D" id="2.40.160.100">
    <property type="match status" value="1"/>
</dbReference>
<sequence>MRKVWIWVLALVFGLAGLAQAASVELHGEFGVKVQTSNAWGMFEKSETPNLVKGLLGAYTNDAYKLDAQNGANSAWATTDAGVTLDTVKINGNDVDLDDTWASLQFRLWAVAQSDDGKIKGTWAMEVGSLRFGENNNAGVDELVPRNEGENIEVRQMSLEFALPFLQNLNLRLRAGLNPYYVNRFLWNETAPGIDISGKFDLGNVPTSFVLVWVRGFDNTWLDNNEQNNDFDAYAAVVAFDLSKVISAVDKAQAKVYYIPMNGQDGVRVPYGVNAGLWTDVQPYYLGGDAQFSYRGVDVDLGVIHMGGDANDIHGNGKDVDFDGWLSYVDLGYQVNDQLRVSFLGWWASGDNNSTKGDVDSYIAVDTHTEGSVVLFEDGAFDDGYAVSSAPYLNQLGFQMYRLRVDYKATPKLSLAAAVNYMKFDEDAKWVEDNGSRHSDDDIGWELDVYANYELYNNLKVSLAAGYLWAGDALDAWADKDGDGLVDSSADDMYRVSLGVTYTF</sequence>
<proteinExistence type="predicted"/>
<name>A0A7C3GEG6_9BACT</name>
<dbReference type="EMBL" id="DRMH01000041">
    <property type="protein sequence ID" value="HFC97538.1"/>
    <property type="molecule type" value="Genomic_DNA"/>
</dbReference>
<evidence type="ECO:0000256" key="1">
    <source>
        <dbReference type="SAM" id="SignalP"/>
    </source>
</evidence>
<comment type="caution">
    <text evidence="2">The sequence shown here is derived from an EMBL/GenBank/DDBJ whole genome shotgun (WGS) entry which is preliminary data.</text>
</comment>
<organism evidence="2">
    <name type="scientific">Thermosulfurimonas dismutans</name>
    <dbReference type="NCBI Taxonomy" id="999894"/>
    <lineage>
        <taxon>Bacteria</taxon>
        <taxon>Pseudomonadati</taxon>
        <taxon>Thermodesulfobacteriota</taxon>
        <taxon>Thermodesulfobacteria</taxon>
        <taxon>Thermodesulfobacteriales</taxon>
        <taxon>Thermodesulfobacteriaceae</taxon>
        <taxon>Thermosulfurimonas</taxon>
    </lineage>
</organism>
<keyword evidence="1" id="KW-0732">Signal</keyword>
<protein>
    <recommendedName>
        <fullName evidence="3">Alginate export domain-containing protein</fullName>
    </recommendedName>
</protein>
<gene>
    <name evidence="2" type="ORF">ENJ40_03630</name>
</gene>
<evidence type="ECO:0000313" key="2">
    <source>
        <dbReference type="EMBL" id="HFC97538.1"/>
    </source>
</evidence>
<feature type="chain" id="PRO_5027929353" description="Alginate export domain-containing protein" evidence="1">
    <location>
        <begin position="22"/>
        <end position="504"/>
    </location>
</feature>
<dbReference type="InterPro" id="IPR053728">
    <property type="entry name" value="Alginate_Permeability_Chnl"/>
</dbReference>
<feature type="signal peptide" evidence="1">
    <location>
        <begin position="1"/>
        <end position="21"/>
    </location>
</feature>
<accession>A0A7C3GEG6</accession>
<evidence type="ECO:0008006" key="3">
    <source>
        <dbReference type="Google" id="ProtNLM"/>
    </source>
</evidence>